<evidence type="ECO:0000256" key="1">
    <source>
        <dbReference type="ARBA" id="ARBA00007884"/>
    </source>
</evidence>
<dbReference type="GO" id="GO:0051082">
    <property type="term" value="F:unfolded protein binding"/>
    <property type="evidence" value="ECO:0007669"/>
    <property type="project" value="TreeGrafter"/>
</dbReference>
<sequence length="235" mass="24974">MAGTLAITGITICATALGWTIAKRIRFVRGYWKTCKAEILTDAHGVKCSSWLAGGGDSNADAGDAVPLSTASWFRVNDVIMGGRSTSELSTDEKGRLVFSGNLSTVGGGFVSVRTTEDCPVRIRNPEGVSSVRVSLSGDGQLWKVNLGTSHSLLSADPTWSHDVPTESDALTTHTLRLSDFTATKRGRPVKGAVLDPSAVCYAGLILSLYTQTGEANPRFGDGPFRVVLHELEFV</sequence>
<dbReference type="InterPro" id="IPR039131">
    <property type="entry name" value="NDUFAF1"/>
</dbReference>
<gene>
    <name evidence="3" type="ORF">PSNMU_V1.4_AUG-EV-PASAV3_0010020</name>
</gene>
<dbReference type="EMBL" id="CAACVS010000025">
    <property type="protein sequence ID" value="VEU34300.1"/>
    <property type="molecule type" value="Genomic_DNA"/>
</dbReference>
<protein>
    <recommendedName>
        <fullName evidence="2">NADH:ubiquinone oxidoreductase intermediate-associated protein 30 domain-containing protein</fullName>
    </recommendedName>
</protein>
<dbReference type="InterPro" id="IPR008979">
    <property type="entry name" value="Galactose-bd-like_sf"/>
</dbReference>
<organism evidence="3 4">
    <name type="scientific">Pseudo-nitzschia multistriata</name>
    <dbReference type="NCBI Taxonomy" id="183589"/>
    <lineage>
        <taxon>Eukaryota</taxon>
        <taxon>Sar</taxon>
        <taxon>Stramenopiles</taxon>
        <taxon>Ochrophyta</taxon>
        <taxon>Bacillariophyta</taxon>
        <taxon>Bacillariophyceae</taxon>
        <taxon>Bacillariophycidae</taxon>
        <taxon>Bacillariales</taxon>
        <taxon>Bacillariaceae</taxon>
        <taxon>Pseudo-nitzschia</taxon>
    </lineage>
</organism>
<accession>A0A448YWZ6</accession>
<evidence type="ECO:0000259" key="2">
    <source>
        <dbReference type="Pfam" id="PF08547"/>
    </source>
</evidence>
<dbReference type="OrthoDB" id="426386at2759"/>
<dbReference type="Pfam" id="PF08547">
    <property type="entry name" value="CIA30"/>
    <property type="match status" value="1"/>
</dbReference>
<reference evidence="3 4" key="1">
    <citation type="submission" date="2019-01" db="EMBL/GenBank/DDBJ databases">
        <authorList>
            <person name="Ferrante I. M."/>
        </authorList>
    </citation>
    <scope>NUCLEOTIDE SEQUENCE [LARGE SCALE GENOMIC DNA]</scope>
    <source>
        <strain evidence="3 4">B856</strain>
    </source>
</reference>
<dbReference type="InterPro" id="IPR013857">
    <property type="entry name" value="NADH-UbQ_OxRdtase-assoc_prot30"/>
</dbReference>
<dbReference type="AlphaFoldDB" id="A0A448YWZ6"/>
<dbReference type="SUPFAM" id="SSF49785">
    <property type="entry name" value="Galactose-binding domain-like"/>
    <property type="match status" value="1"/>
</dbReference>
<name>A0A448YWZ6_9STRA</name>
<evidence type="ECO:0000313" key="3">
    <source>
        <dbReference type="EMBL" id="VEU34300.1"/>
    </source>
</evidence>
<dbReference type="PANTHER" id="PTHR13194">
    <property type="entry name" value="COMPLEX I INTERMEDIATE-ASSOCIATED PROTEIN 30"/>
    <property type="match status" value="1"/>
</dbReference>
<feature type="domain" description="NADH:ubiquinone oxidoreductase intermediate-associated protein 30" evidence="2">
    <location>
        <begin position="69"/>
        <end position="227"/>
    </location>
</feature>
<proteinExistence type="inferred from homology"/>
<dbReference type="Proteomes" id="UP000291116">
    <property type="component" value="Unassembled WGS sequence"/>
</dbReference>
<evidence type="ECO:0000313" key="4">
    <source>
        <dbReference type="Proteomes" id="UP000291116"/>
    </source>
</evidence>
<comment type="similarity">
    <text evidence="1">Belongs to the CIA30 family.</text>
</comment>
<dbReference type="PANTHER" id="PTHR13194:SF19">
    <property type="entry name" value="NAD(P)-BINDING ROSSMANN-FOLD SUPERFAMILY PROTEIN"/>
    <property type="match status" value="1"/>
</dbReference>
<keyword evidence="4" id="KW-1185">Reference proteome</keyword>
<dbReference type="GO" id="GO:0010257">
    <property type="term" value="P:NADH dehydrogenase complex assembly"/>
    <property type="evidence" value="ECO:0007669"/>
    <property type="project" value="TreeGrafter"/>
</dbReference>